<keyword evidence="7 12" id="KW-0472">Membrane</keyword>
<dbReference type="PANTHER" id="PTHR47371">
    <property type="entry name" value="LIPOTEICHOIC ACID SYNTHASE"/>
    <property type="match status" value="1"/>
</dbReference>
<evidence type="ECO:0000256" key="8">
    <source>
        <dbReference type="PIRSR" id="PIRSR005091-1"/>
    </source>
</evidence>
<evidence type="ECO:0000256" key="2">
    <source>
        <dbReference type="ARBA" id="ARBA00004936"/>
    </source>
</evidence>
<feature type="region of interest" description="Disordered" evidence="11">
    <location>
        <begin position="684"/>
        <end position="730"/>
    </location>
</feature>
<dbReference type="STRING" id="81857.IV38_GL000140"/>
<keyword evidence="9" id="KW-0464">Manganese</keyword>
<dbReference type="Proteomes" id="UP000051751">
    <property type="component" value="Unassembled WGS sequence"/>
</dbReference>
<dbReference type="Gene3D" id="3.30.1120.170">
    <property type="match status" value="1"/>
</dbReference>
<feature type="binding site" evidence="10">
    <location>
        <position position="260"/>
    </location>
    <ligand>
        <name>Mn(2+)</name>
        <dbReference type="ChEBI" id="CHEBI:29035"/>
    </ligand>
</feature>
<accession>A0A0R2FMN2</accession>
<feature type="binding site" evidence="9">
    <location>
        <position position="421"/>
    </location>
    <ligand>
        <name>substrate</name>
    </ligand>
</feature>
<evidence type="ECO:0000313" key="17">
    <source>
        <dbReference type="Proteomes" id="UP000051751"/>
    </source>
</evidence>
<dbReference type="GO" id="GO:0005886">
    <property type="term" value="C:plasma membrane"/>
    <property type="evidence" value="ECO:0007669"/>
    <property type="project" value="UniProtKB-SubCell"/>
</dbReference>
<evidence type="ECO:0000313" key="15">
    <source>
        <dbReference type="EMBL" id="KRN29784.1"/>
    </source>
</evidence>
<feature type="binding site" evidence="10">
    <location>
        <position position="480"/>
    </location>
    <ligand>
        <name>Mn(2+)</name>
        <dbReference type="ChEBI" id="CHEBI:29035"/>
    </ligand>
</feature>
<feature type="transmembrane region" description="Helical" evidence="12">
    <location>
        <begin position="130"/>
        <end position="148"/>
    </location>
</feature>
<comment type="similarity">
    <text evidence="3">Belongs to the LTA synthase family.</text>
</comment>
<evidence type="ECO:0000313" key="14">
    <source>
        <dbReference type="EMBL" id="KRN29258.1"/>
    </source>
</evidence>
<evidence type="ECO:0000256" key="7">
    <source>
        <dbReference type="ARBA" id="ARBA00023136"/>
    </source>
</evidence>
<reference evidence="16 17" key="1">
    <citation type="journal article" date="2015" name="Genome Announc.">
        <title>Expanding the biotechnology potential of lactobacilli through comparative genomics of 213 strains and associated genera.</title>
        <authorList>
            <person name="Sun Z."/>
            <person name="Harris H.M."/>
            <person name="McCann A."/>
            <person name="Guo C."/>
            <person name="Argimon S."/>
            <person name="Zhang W."/>
            <person name="Yang X."/>
            <person name="Jeffery I.B."/>
            <person name="Cooney J.C."/>
            <person name="Kagawa T.F."/>
            <person name="Liu W."/>
            <person name="Song Y."/>
            <person name="Salvetti E."/>
            <person name="Wrobel A."/>
            <person name="Rasinkangas P."/>
            <person name="Parkhill J."/>
            <person name="Rea M.C."/>
            <person name="O'Sullivan O."/>
            <person name="Ritari J."/>
            <person name="Douillard F.P."/>
            <person name="Paul Ross R."/>
            <person name="Yang R."/>
            <person name="Briner A.E."/>
            <person name="Felis G.E."/>
            <person name="de Vos W.M."/>
            <person name="Barrangou R."/>
            <person name="Klaenhammer T.R."/>
            <person name="Caufield P.W."/>
            <person name="Cui Y."/>
            <person name="Zhang H."/>
            <person name="O'Toole P.W."/>
        </authorList>
    </citation>
    <scope>NUCLEOTIDE SEQUENCE [LARGE SCALE GENOMIC DNA]</scope>
    <source>
        <strain evidence="14 17">ATCC BAA-66</strain>
        <strain evidence="15 16">DSM 13344</strain>
    </source>
</reference>
<feature type="transmembrane region" description="Helical" evidence="12">
    <location>
        <begin position="74"/>
        <end position="95"/>
    </location>
</feature>
<dbReference type="InterPro" id="IPR017850">
    <property type="entry name" value="Alkaline_phosphatase_core_sf"/>
</dbReference>
<comment type="caution">
    <text evidence="15">The sequence shown here is derived from an EMBL/GenBank/DDBJ whole genome shotgun (WGS) entry which is preliminary data.</text>
</comment>
<dbReference type="InterPro" id="IPR050448">
    <property type="entry name" value="OpgB/LTA_synthase_biosynth"/>
</dbReference>
<sequence length="730" mass="82031">MKRLKGMRLPQSRTGFLILLVILFCIKTIIAYYLDFTLGVSDPLQWVILWINPIATTLFLLSFAMYIKRPWVSYITLLLIFTANTALLYFNVIYYRQFTDFLTINTIMGYDKVSAGLGKSTLSLFLPHDIIYWLDIPVLLFLLFHKNIKVDTRPYSNLKAFSLTSLSVALFGINLSVSEMNRPQLLTRTFDRNYIVKYLGIDAFTAYDAIKTARNSQVRAQANSSDMDNVLSFVKQHHAAANPKYYGVAKGKNVIIIHLESFQQFLIDDKVDGQEVTPFLNSLYHSKNTLAFSNFFHQVGQGKTSDAENMLETGVYGLPQGSVFSSLGSDNTFQGAPAILNQTAGYSSAVFHGNIGTFWNRNNVYKNLGYQYFFDSSYFDTSQGTTLEYGLKDKLLFAESTKYLEQLQQPFYAKFITVTNHYPFPLTKTDSTFPNVGTSDSAINGYFQTAHYLDQAVHEFFNYLKASGLYDNSIIILYGDHYGLSNSENTTLAPLLGKDPDTWTNFDNAQLQRVPYMIHMKGLKGGIQNQYGGEIDALPTLMHLLGIDDSNYIHFGTDLLSKQHDQVVAFRNNNFVTPKYTVLGDTVYDNATGKAITPDKMTQATLDKDQKKVDKELSLSDTVNNKNLLRFYTPAGFKPVNPSDYNYQDGYQKLVQLRKSLGNKSTSLYSKNGNKSTTKLYKTDAAELQGDKKSDITTVPSSSETDDADNSSSILSSSSSSSSTTDNNNN</sequence>
<evidence type="ECO:0000256" key="5">
    <source>
        <dbReference type="ARBA" id="ARBA00022692"/>
    </source>
</evidence>
<evidence type="ECO:0000256" key="10">
    <source>
        <dbReference type="PIRSR" id="PIRSR005091-3"/>
    </source>
</evidence>
<dbReference type="CDD" id="cd16015">
    <property type="entry name" value="LTA_synthase"/>
    <property type="match status" value="1"/>
</dbReference>
<gene>
    <name evidence="14" type="ORF">IV38_GL000140</name>
    <name evidence="15" type="ORF">IV40_GL000585</name>
</gene>
<proteinExistence type="inferred from homology"/>
<name>A0A0R2FMN2_9LACO</name>
<dbReference type="InterPro" id="IPR000917">
    <property type="entry name" value="Sulfatase_N"/>
</dbReference>
<evidence type="ECO:0000256" key="3">
    <source>
        <dbReference type="ARBA" id="ARBA00009983"/>
    </source>
</evidence>
<keyword evidence="9" id="KW-0479">Metal-binding</keyword>
<feature type="compositionally biased region" description="Basic and acidic residues" evidence="11">
    <location>
        <begin position="684"/>
        <end position="695"/>
    </location>
</feature>
<evidence type="ECO:0000256" key="6">
    <source>
        <dbReference type="ARBA" id="ARBA00022989"/>
    </source>
</evidence>
<dbReference type="Gene3D" id="3.40.720.10">
    <property type="entry name" value="Alkaline Phosphatase, subunit A"/>
    <property type="match status" value="1"/>
</dbReference>
<dbReference type="Proteomes" id="UP000051645">
    <property type="component" value="Unassembled WGS sequence"/>
</dbReference>
<dbReference type="Pfam" id="PF00884">
    <property type="entry name" value="Sulfatase"/>
    <property type="match status" value="1"/>
</dbReference>
<keyword evidence="6 12" id="KW-1133">Transmembrane helix</keyword>
<dbReference type="PANTHER" id="PTHR47371:SF3">
    <property type="entry name" value="PHOSPHOGLYCEROL TRANSFERASE I"/>
    <property type="match status" value="1"/>
</dbReference>
<comment type="subcellular location">
    <subcellularLocation>
        <location evidence="1">Cell membrane</location>
        <topology evidence="1">Multi-pass membrane protein</topology>
    </subcellularLocation>
</comment>
<feature type="binding site" evidence="10">
    <location>
        <position position="481"/>
    </location>
    <ligand>
        <name>Mn(2+)</name>
        <dbReference type="ChEBI" id="CHEBI:29035"/>
    </ligand>
</feature>
<dbReference type="AlphaFoldDB" id="A0A0R2FMN2"/>
<dbReference type="RefSeq" id="WP_057771257.1">
    <property type="nucleotide sequence ID" value="NZ_JQAT01000001.1"/>
</dbReference>
<organism evidence="15 16">
    <name type="scientific">Lactobacillus selangorensis</name>
    <dbReference type="NCBI Taxonomy" id="81857"/>
    <lineage>
        <taxon>Bacteria</taxon>
        <taxon>Bacillati</taxon>
        <taxon>Bacillota</taxon>
        <taxon>Bacilli</taxon>
        <taxon>Lactobacillales</taxon>
        <taxon>Lactobacillaceae</taxon>
        <taxon>Lactobacillus</taxon>
    </lineage>
</organism>
<evidence type="ECO:0000259" key="13">
    <source>
        <dbReference type="Pfam" id="PF00884"/>
    </source>
</evidence>
<keyword evidence="5 12" id="KW-0812">Transmembrane</keyword>
<evidence type="ECO:0000256" key="12">
    <source>
        <dbReference type="SAM" id="Phobius"/>
    </source>
</evidence>
<feature type="transmembrane region" description="Helical" evidence="12">
    <location>
        <begin position="46"/>
        <end position="67"/>
    </location>
</feature>
<evidence type="ECO:0000256" key="1">
    <source>
        <dbReference type="ARBA" id="ARBA00004651"/>
    </source>
</evidence>
<dbReference type="EMBL" id="JQAZ01000012">
    <property type="protein sequence ID" value="KRN29784.1"/>
    <property type="molecule type" value="Genomic_DNA"/>
</dbReference>
<feature type="domain" description="Sulfatase N-terminal" evidence="13">
    <location>
        <begin position="252"/>
        <end position="547"/>
    </location>
</feature>
<comment type="pathway">
    <text evidence="2">Cell wall biogenesis; lipoteichoic acid biosynthesis.</text>
</comment>
<dbReference type="EMBL" id="JQAT01000001">
    <property type="protein sequence ID" value="KRN29258.1"/>
    <property type="molecule type" value="Genomic_DNA"/>
</dbReference>
<dbReference type="PIRSF" id="PIRSF005091">
    <property type="entry name" value="Mmb_sulf_HI1246"/>
    <property type="match status" value="1"/>
</dbReference>
<evidence type="ECO:0000313" key="16">
    <source>
        <dbReference type="Proteomes" id="UP000051645"/>
    </source>
</evidence>
<feature type="active site" evidence="8">
    <location>
        <position position="304"/>
    </location>
</feature>
<feature type="binding site" evidence="10">
    <location>
        <position position="304"/>
    </location>
    <ligand>
        <name>Mn(2+)</name>
        <dbReference type="ChEBI" id="CHEBI:29035"/>
    </ligand>
</feature>
<feature type="transmembrane region" description="Helical" evidence="12">
    <location>
        <begin position="160"/>
        <end position="177"/>
    </location>
</feature>
<evidence type="ECO:0000256" key="9">
    <source>
        <dbReference type="PIRSR" id="PIRSR005091-2"/>
    </source>
</evidence>
<keyword evidence="4" id="KW-1003">Cell membrane</keyword>
<dbReference type="OrthoDB" id="5901192at2"/>
<protein>
    <recommendedName>
        <fullName evidence="13">Sulfatase N-terminal domain-containing protein</fullName>
    </recommendedName>
</protein>
<feature type="compositionally biased region" description="Low complexity" evidence="11">
    <location>
        <begin position="711"/>
        <end position="723"/>
    </location>
</feature>
<dbReference type="PATRIC" id="fig|81857.3.peg.145"/>
<evidence type="ECO:0000256" key="4">
    <source>
        <dbReference type="ARBA" id="ARBA00022475"/>
    </source>
</evidence>
<dbReference type="SUPFAM" id="SSF53649">
    <property type="entry name" value="Alkaline phosphatase-like"/>
    <property type="match status" value="1"/>
</dbReference>
<feature type="transmembrane region" description="Helical" evidence="12">
    <location>
        <begin position="12"/>
        <end position="34"/>
    </location>
</feature>
<dbReference type="InterPro" id="IPR012160">
    <property type="entry name" value="LtaS-like"/>
</dbReference>
<dbReference type="GO" id="GO:0046872">
    <property type="term" value="F:metal ion binding"/>
    <property type="evidence" value="ECO:0007669"/>
    <property type="project" value="UniProtKB-KW"/>
</dbReference>
<keyword evidence="16" id="KW-1185">Reference proteome</keyword>
<evidence type="ECO:0000256" key="11">
    <source>
        <dbReference type="SAM" id="MobiDB-lite"/>
    </source>
</evidence>